<sequence length="79" mass="8820">MKKLIFIPIFLILGGCGFHYDQYNKGYVKGVKPDFSFDIAGQGKVEIYYNQDGTVEHIKTEAGKPLISIGDLKPAIQNK</sequence>
<proteinExistence type="predicted"/>
<protein>
    <recommendedName>
        <fullName evidence="2">Lipoprotein</fullName>
    </recommendedName>
</protein>
<reference evidence="1" key="1">
    <citation type="submission" date="2020-03" db="EMBL/GenBank/DDBJ databases">
        <title>The deep terrestrial virosphere.</title>
        <authorList>
            <person name="Holmfeldt K."/>
            <person name="Nilsson E."/>
            <person name="Simone D."/>
            <person name="Lopez-Fernandez M."/>
            <person name="Wu X."/>
            <person name="de Brujin I."/>
            <person name="Lundin D."/>
            <person name="Andersson A."/>
            <person name="Bertilsson S."/>
            <person name="Dopson M."/>
        </authorList>
    </citation>
    <scope>NUCLEOTIDE SEQUENCE</scope>
    <source>
        <strain evidence="1">MM415B01123</strain>
    </source>
</reference>
<gene>
    <name evidence="1" type="ORF">MM415B01123_0012</name>
</gene>
<evidence type="ECO:0008006" key="2">
    <source>
        <dbReference type="Google" id="ProtNLM"/>
    </source>
</evidence>
<dbReference type="AlphaFoldDB" id="A0A6M3IS01"/>
<dbReference type="EMBL" id="MT141406">
    <property type="protein sequence ID" value="QJA60370.1"/>
    <property type="molecule type" value="Genomic_DNA"/>
</dbReference>
<organism evidence="1">
    <name type="scientific">viral metagenome</name>
    <dbReference type="NCBI Taxonomy" id="1070528"/>
    <lineage>
        <taxon>unclassified sequences</taxon>
        <taxon>metagenomes</taxon>
        <taxon>organismal metagenomes</taxon>
    </lineage>
</organism>
<name>A0A6M3IS01_9ZZZZ</name>
<dbReference type="PROSITE" id="PS51257">
    <property type="entry name" value="PROKAR_LIPOPROTEIN"/>
    <property type="match status" value="1"/>
</dbReference>
<evidence type="ECO:0000313" key="1">
    <source>
        <dbReference type="EMBL" id="QJA60370.1"/>
    </source>
</evidence>
<accession>A0A6M3IS01</accession>